<proteinExistence type="predicted"/>
<name>A0A5M8QTH3_9BACT</name>
<dbReference type="RefSeq" id="WP_139013153.1">
    <property type="nucleotide sequence ID" value="NZ_VBSN01000049.1"/>
</dbReference>
<dbReference type="EMBL" id="VBSN01000049">
    <property type="protein sequence ID" value="KAA6438350.1"/>
    <property type="molecule type" value="Genomic_DNA"/>
</dbReference>
<dbReference type="OrthoDB" id="9964815at2"/>
<feature type="transmembrane region" description="Helical" evidence="1">
    <location>
        <begin position="12"/>
        <end position="30"/>
    </location>
</feature>
<protein>
    <submittedName>
        <fullName evidence="2">Uncharacterized protein</fullName>
    </submittedName>
</protein>
<organism evidence="2 3">
    <name type="scientific">Dyadobacter flavalbus</name>
    <dbReference type="NCBI Taxonomy" id="2579942"/>
    <lineage>
        <taxon>Bacteria</taxon>
        <taxon>Pseudomonadati</taxon>
        <taxon>Bacteroidota</taxon>
        <taxon>Cytophagia</taxon>
        <taxon>Cytophagales</taxon>
        <taxon>Spirosomataceae</taxon>
        <taxon>Dyadobacter</taxon>
    </lineage>
</organism>
<dbReference type="AlphaFoldDB" id="A0A5M8QTH3"/>
<keyword evidence="1" id="KW-0812">Transmembrane</keyword>
<evidence type="ECO:0000313" key="3">
    <source>
        <dbReference type="Proteomes" id="UP000323994"/>
    </source>
</evidence>
<sequence>MIKIIQRQGSVDFAAFHISLFLNIYLLHSLQSIPAAWMFSAVKVFFVFPMLWFLSKYKVISMKPATYGNRSCKRTGA</sequence>
<evidence type="ECO:0000313" key="2">
    <source>
        <dbReference type="EMBL" id="KAA6438350.1"/>
    </source>
</evidence>
<gene>
    <name evidence="2" type="ORF">FEM33_16790</name>
</gene>
<keyword evidence="1" id="KW-0472">Membrane</keyword>
<evidence type="ECO:0000256" key="1">
    <source>
        <dbReference type="SAM" id="Phobius"/>
    </source>
</evidence>
<dbReference type="Proteomes" id="UP000323994">
    <property type="component" value="Unassembled WGS sequence"/>
</dbReference>
<accession>A0A5M8QTH3</accession>
<comment type="caution">
    <text evidence="2">The sequence shown here is derived from an EMBL/GenBank/DDBJ whole genome shotgun (WGS) entry which is preliminary data.</text>
</comment>
<reference evidence="2 3" key="1">
    <citation type="submission" date="2019-05" db="EMBL/GenBank/DDBJ databases">
        <authorList>
            <person name="Qu J.-H."/>
        </authorList>
    </citation>
    <scope>NUCLEOTIDE SEQUENCE [LARGE SCALE GENOMIC DNA]</scope>
    <source>
        <strain evidence="2 3">NS28</strain>
    </source>
</reference>
<keyword evidence="3" id="KW-1185">Reference proteome</keyword>
<feature type="transmembrane region" description="Helical" evidence="1">
    <location>
        <begin position="36"/>
        <end position="54"/>
    </location>
</feature>
<keyword evidence="1" id="KW-1133">Transmembrane helix</keyword>